<keyword evidence="8" id="KW-1185">Reference proteome</keyword>
<accession>A0A1A6GY44</accession>
<dbReference type="GO" id="GO:0005615">
    <property type="term" value="C:extracellular space"/>
    <property type="evidence" value="ECO:0007669"/>
    <property type="project" value="TreeGrafter"/>
</dbReference>
<dbReference type="FunFam" id="1.20.1250.10:FF:000008">
    <property type="entry name" value="Leptin"/>
    <property type="match status" value="1"/>
</dbReference>
<dbReference type="AlphaFoldDB" id="A0A1A6GY44"/>
<organism evidence="7 8">
    <name type="scientific">Neotoma lepida</name>
    <name type="common">Desert woodrat</name>
    <dbReference type="NCBI Taxonomy" id="56216"/>
    <lineage>
        <taxon>Eukaryota</taxon>
        <taxon>Metazoa</taxon>
        <taxon>Chordata</taxon>
        <taxon>Craniata</taxon>
        <taxon>Vertebrata</taxon>
        <taxon>Euteleostomi</taxon>
        <taxon>Mammalia</taxon>
        <taxon>Eutheria</taxon>
        <taxon>Euarchontoglires</taxon>
        <taxon>Glires</taxon>
        <taxon>Rodentia</taxon>
        <taxon>Myomorpha</taxon>
        <taxon>Muroidea</taxon>
        <taxon>Cricetidae</taxon>
        <taxon>Neotominae</taxon>
        <taxon>Neotoma</taxon>
    </lineage>
</organism>
<name>A0A1A6GY44_NEOLE</name>
<dbReference type="InterPro" id="IPR000065">
    <property type="entry name" value="Leptin"/>
</dbReference>
<evidence type="ECO:0000256" key="3">
    <source>
        <dbReference type="ARBA" id="ARBA00021421"/>
    </source>
</evidence>
<dbReference type="PRINTS" id="PR00495">
    <property type="entry name" value="LEPTIN"/>
</dbReference>
<dbReference type="PANTHER" id="PTHR11724:SF1">
    <property type="entry name" value="LEPTIN"/>
    <property type="match status" value="1"/>
</dbReference>
<dbReference type="OrthoDB" id="9872512at2759"/>
<evidence type="ECO:0000256" key="2">
    <source>
        <dbReference type="ARBA" id="ARBA00005834"/>
    </source>
</evidence>
<dbReference type="GO" id="GO:0046427">
    <property type="term" value="P:positive regulation of receptor signaling pathway via JAK-STAT"/>
    <property type="evidence" value="ECO:0007669"/>
    <property type="project" value="TreeGrafter"/>
</dbReference>
<dbReference type="Pfam" id="PF02024">
    <property type="entry name" value="Leptin"/>
    <property type="match status" value="1"/>
</dbReference>
<dbReference type="GO" id="GO:0051051">
    <property type="term" value="P:negative regulation of transport"/>
    <property type="evidence" value="ECO:0007669"/>
    <property type="project" value="UniProtKB-ARBA"/>
</dbReference>
<dbReference type="GO" id="GO:0032868">
    <property type="term" value="P:response to insulin"/>
    <property type="evidence" value="ECO:0007669"/>
    <property type="project" value="TreeGrafter"/>
</dbReference>
<sequence>MDTALKFFSVHIPEMQRPKKIPGRKMCWRPLCRFLWLWSYLSYVQSVPIQKVQDDTKTLIKTIVTRINDISHTQSVSAKQRVTGLDFIPGLHPILSLSKMEQTLAIYQQILSSLPSRNVVQISNDLENLRDLLHLLASSKSCSLPQTSDLQKLESLDGVLEASLYSTEVVALSRLQGSLQDILRQLDLSPEC</sequence>
<gene>
    <name evidence="7" type="ORF">A6R68_01193</name>
</gene>
<evidence type="ECO:0000256" key="6">
    <source>
        <dbReference type="PIRSR" id="PIRSR001837-1"/>
    </source>
</evidence>
<dbReference type="SUPFAM" id="SSF47266">
    <property type="entry name" value="4-helical cytokines"/>
    <property type="match status" value="1"/>
</dbReference>
<dbReference type="GO" id="GO:0051897">
    <property type="term" value="P:positive regulation of phosphatidylinositol 3-kinase/protein kinase B signal transduction"/>
    <property type="evidence" value="ECO:0007669"/>
    <property type="project" value="TreeGrafter"/>
</dbReference>
<proteinExistence type="inferred from homology"/>
<evidence type="ECO:0000313" key="8">
    <source>
        <dbReference type="Proteomes" id="UP000092124"/>
    </source>
</evidence>
<dbReference type="GO" id="GO:0051428">
    <property type="term" value="F:peptide hormone receptor binding"/>
    <property type="evidence" value="ECO:0007669"/>
    <property type="project" value="TreeGrafter"/>
</dbReference>
<dbReference type="Proteomes" id="UP000092124">
    <property type="component" value="Unassembled WGS sequence"/>
</dbReference>
<reference evidence="7 8" key="1">
    <citation type="submission" date="2016-06" db="EMBL/GenBank/DDBJ databases">
        <title>The Draft Genome Sequence and Annotation of the Desert Woodrat Neotoma lepida.</title>
        <authorList>
            <person name="Campbell M."/>
            <person name="Oakeson K.F."/>
            <person name="Yandell M."/>
            <person name="Halpert J.R."/>
            <person name="Dearing D."/>
        </authorList>
    </citation>
    <scope>NUCLEOTIDE SEQUENCE [LARGE SCALE GENOMIC DNA]</scope>
    <source>
        <strain evidence="7">417</strain>
        <tissue evidence="7">Liver</tissue>
    </source>
</reference>
<dbReference type="GO" id="GO:0005179">
    <property type="term" value="F:hormone activity"/>
    <property type="evidence" value="ECO:0007669"/>
    <property type="project" value="InterPro"/>
</dbReference>
<dbReference type="GO" id="GO:1900745">
    <property type="term" value="P:positive regulation of p38MAPK cascade"/>
    <property type="evidence" value="ECO:0007669"/>
    <property type="project" value="TreeGrafter"/>
</dbReference>
<dbReference type="GO" id="GO:0006629">
    <property type="term" value="P:lipid metabolic process"/>
    <property type="evidence" value="ECO:0007669"/>
    <property type="project" value="TreeGrafter"/>
</dbReference>
<evidence type="ECO:0000256" key="4">
    <source>
        <dbReference type="ARBA" id="ARBA00022525"/>
    </source>
</evidence>
<comment type="similarity">
    <text evidence="2">Belongs to the leptin family.</text>
</comment>
<evidence type="ECO:0000256" key="5">
    <source>
        <dbReference type="ARBA" id="ARBA00030981"/>
    </source>
</evidence>
<dbReference type="PIRSF" id="PIRSF001837">
    <property type="entry name" value="Leptin"/>
    <property type="match status" value="1"/>
</dbReference>
<keyword evidence="6" id="KW-1015">Disulfide bond</keyword>
<feature type="disulfide bond" evidence="6">
    <location>
        <begin position="142"/>
        <end position="192"/>
    </location>
</feature>
<dbReference type="InterPro" id="IPR009079">
    <property type="entry name" value="4_helix_cytokine-like_core"/>
</dbReference>
<dbReference type="STRING" id="56216.A0A1A6GY44"/>
<evidence type="ECO:0000256" key="1">
    <source>
        <dbReference type="ARBA" id="ARBA00004613"/>
    </source>
</evidence>
<dbReference type="GO" id="GO:0032008">
    <property type="term" value="P:positive regulation of TOR signaling"/>
    <property type="evidence" value="ECO:0007669"/>
    <property type="project" value="TreeGrafter"/>
</dbReference>
<evidence type="ECO:0000313" key="7">
    <source>
        <dbReference type="EMBL" id="OBS70267.1"/>
    </source>
</evidence>
<keyword evidence="4" id="KW-0964">Secreted</keyword>
<dbReference type="EMBL" id="LZPO01066356">
    <property type="protein sequence ID" value="OBS70267.1"/>
    <property type="molecule type" value="Genomic_DNA"/>
</dbReference>
<dbReference type="Gene3D" id="1.20.1250.10">
    <property type="match status" value="1"/>
</dbReference>
<dbReference type="PANTHER" id="PTHR11724">
    <property type="entry name" value="LEPTIN"/>
    <property type="match status" value="1"/>
</dbReference>
<dbReference type="GO" id="GO:0006112">
    <property type="term" value="P:energy reserve metabolic process"/>
    <property type="evidence" value="ECO:0007669"/>
    <property type="project" value="TreeGrafter"/>
</dbReference>
<comment type="caution">
    <text evidence="7">The sequence shown here is derived from an EMBL/GenBank/DDBJ whole genome shotgun (WGS) entry which is preliminary data.</text>
</comment>
<dbReference type="GO" id="GO:0038108">
    <property type="term" value="P:negative regulation of appetite by leptin-mediated signaling pathway"/>
    <property type="evidence" value="ECO:0007669"/>
    <property type="project" value="TreeGrafter"/>
</dbReference>
<comment type="subcellular location">
    <subcellularLocation>
        <location evidence="1">Secreted</location>
    </subcellularLocation>
</comment>
<protein>
    <recommendedName>
        <fullName evidence="3">Leptin</fullName>
    </recommendedName>
    <alternativeName>
        <fullName evidence="5">Obesity factor</fullName>
    </alternativeName>
</protein>
<dbReference type="GO" id="GO:0006909">
    <property type="term" value="P:phagocytosis"/>
    <property type="evidence" value="ECO:0007669"/>
    <property type="project" value="UniProtKB-ARBA"/>
</dbReference>
<dbReference type="GO" id="GO:0002021">
    <property type="term" value="P:response to dietary excess"/>
    <property type="evidence" value="ECO:0007669"/>
    <property type="project" value="UniProtKB-ARBA"/>
</dbReference>